<dbReference type="EMBL" id="JAPVEB010000003">
    <property type="protein sequence ID" value="KAJ5268654.1"/>
    <property type="molecule type" value="Genomic_DNA"/>
</dbReference>
<sequence>MHYVKAESEALTNPFQESLPTVLDLKCISIVLVTLETQSHATKLVFLGSPALASQSVLAEPAAQMMLMRALLGAATTP</sequence>
<gene>
    <name evidence="1" type="ORF">N7505_004412</name>
</gene>
<protein>
    <submittedName>
        <fullName evidence="1">Uncharacterized protein</fullName>
    </submittedName>
</protein>
<name>A0ABQ8WF46_PENCH</name>
<evidence type="ECO:0000313" key="2">
    <source>
        <dbReference type="Proteomes" id="UP001220256"/>
    </source>
</evidence>
<organism evidence="1 2">
    <name type="scientific">Penicillium chrysogenum</name>
    <name type="common">Penicillium notatum</name>
    <dbReference type="NCBI Taxonomy" id="5076"/>
    <lineage>
        <taxon>Eukaryota</taxon>
        <taxon>Fungi</taxon>
        <taxon>Dikarya</taxon>
        <taxon>Ascomycota</taxon>
        <taxon>Pezizomycotina</taxon>
        <taxon>Eurotiomycetes</taxon>
        <taxon>Eurotiomycetidae</taxon>
        <taxon>Eurotiales</taxon>
        <taxon>Aspergillaceae</taxon>
        <taxon>Penicillium</taxon>
        <taxon>Penicillium chrysogenum species complex</taxon>
    </lineage>
</organism>
<reference evidence="1 2" key="1">
    <citation type="journal article" date="2023" name="IMA Fungus">
        <title>Comparative genomic study of the Penicillium genus elucidates a diverse pangenome and 15 lateral gene transfer events.</title>
        <authorList>
            <person name="Petersen C."/>
            <person name="Sorensen T."/>
            <person name="Nielsen M.R."/>
            <person name="Sondergaard T.E."/>
            <person name="Sorensen J.L."/>
            <person name="Fitzpatrick D.A."/>
            <person name="Frisvad J.C."/>
            <person name="Nielsen K.L."/>
        </authorList>
    </citation>
    <scope>NUCLEOTIDE SEQUENCE [LARGE SCALE GENOMIC DNA]</scope>
    <source>
        <strain evidence="1 2">IBT 3361</strain>
    </source>
</reference>
<keyword evidence="2" id="KW-1185">Reference proteome</keyword>
<accession>A0ABQ8WF46</accession>
<evidence type="ECO:0000313" key="1">
    <source>
        <dbReference type="EMBL" id="KAJ5268654.1"/>
    </source>
</evidence>
<proteinExistence type="predicted"/>
<comment type="caution">
    <text evidence="1">The sequence shown here is derived from an EMBL/GenBank/DDBJ whole genome shotgun (WGS) entry which is preliminary data.</text>
</comment>
<dbReference type="Proteomes" id="UP001220256">
    <property type="component" value="Unassembled WGS sequence"/>
</dbReference>